<keyword evidence="2" id="KW-1133">Transmembrane helix</keyword>
<keyword evidence="2" id="KW-0812">Transmembrane</keyword>
<evidence type="ECO:0000313" key="4">
    <source>
        <dbReference type="Proteomes" id="UP000685013"/>
    </source>
</evidence>
<sequence>MKVQIWVAAMEKQPPLSIKLIRDDNVDKPDDMVIQVMECLNEPGLDSPANKHSIYKLPFFMRQTHSEAFNKAFDPQVVSFGPYHHGKKHLSPMERQKAKAFNTLKTRGLPVEAIVREVSTILDDLLESYDRLEEEWTQDPGKFLKLMIVDGCFMLRLFCDCPASLVNMKMDIRLETLLLENQLPLKLLHKLHSIAGPIFISEGDDERPLQELICNWLGISQKDLLDEFLHILDMYKASLLYPPIDRTKWCEEGKGKGKGKEKGKEEEKEELSGAEFQVIPPATKLHEAGIKFKMSQTKSLKDVIFDEVEGVLSLPMLMVDDNTESTFLNVMAFEKLHVEGAAQEAPSLITSFVILMSNLIDDERDVALLSSKGTLANALGNDRQAAELFSRLGKGVAMGPNRHMMAVHKMLNDYCKEPWNERCATLKHQYFQNPWTVISLTAAIFGFLILILQAIYQLLDYYKEDKKK</sequence>
<dbReference type="Pfam" id="PF03140">
    <property type="entry name" value="DUF247"/>
    <property type="match status" value="1"/>
</dbReference>
<evidence type="ECO:0000256" key="2">
    <source>
        <dbReference type="SAM" id="Phobius"/>
    </source>
</evidence>
<dbReference type="PANTHER" id="PTHR31170">
    <property type="entry name" value="BNAC04G53230D PROTEIN"/>
    <property type="match status" value="1"/>
</dbReference>
<feature type="transmembrane region" description="Helical" evidence="2">
    <location>
        <begin position="435"/>
        <end position="459"/>
    </location>
</feature>
<keyword evidence="4" id="KW-1185">Reference proteome</keyword>
<keyword evidence="2" id="KW-0472">Membrane</keyword>
<feature type="compositionally biased region" description="Basic and acidic residues" evidence="1">
    <location>
        <begin position="252"/>
        <end position="266"/>
    </location>
</feature>
<name>A0AAV6N5W4_9ROSI</name>
<dbReference type="AlphaFoldDB" id="A0AAV6N5W4"/>
<evidence type="ECO:0000256" key="1">
    <source>
        <dbReference type="SAM" id="MobiDB-lite"/>
    </source>
</evidence>
<accession>A0AAV6N5W4</accession>
<feature type="region of interest" description="Disordered" evidence="1">
    <location>
        <begin position="252"/>
        <end position="272"/>
    </location>
</feature>
<reference evidence="3 4" key="1">
    <citation type="journal article" date="2021" name="Hortic Res">
        <title>The domestication of Cucurbita argyrosperma as revealed by the genome of its wild relative.</title>
        <authorList>
            <person name="Barrera-Redondo J."/>
            <person name="Sanchez-de la Vega G."/>
            <person name="Aguirre-Liguori J.A."/>
            <person name="Castellanos-Morales G."/>
            <person name="Gutierrez-Guerrero Y.T."/>
            <person name="Aguirre-Dugua X."/>
            <person name="Aguirre-Planter E."/>
            <person name="Tenaillon M.I."/>
            <person name="Lira-Saade R."/>
            <person name="Eguiarte L.E."/>
        </authorList>
    </citation>
    <scope>NUCLEOTIDE SEQUENCE [LARGE SCALE GENOMIC DNA]</scope>
    <source>
        <strain evidence="3">JBR-2021</strain>
    </source>
</reference>
<feature type="non-terminal residue" evidence="3">
    <location>
        <position position="1"/>
    </location>
</feature>
<organism evidence="3 4">
    <name type="scientific">Cucurbita argyrosperma subsp. sororia</name>
    <dbReference type="NCBI Taxonomy" id="37648"/>
    <lineage>
        <taxon>Eukaryota</taxon>
        <taxon>Viridiplantae</taxon>
        <taxon>Streptophyta</taxon>
        <taxon>Embryophyta</taxon>
        <taxon>Tracheophyta</taxon>
        <taxon>Spermatophyta</taxon>
        <taxon>Magnoliopsida</taxon>
        <taxon>eudicotyledons</taxon>
        <taxon>Gunneridae</taxon>
        <taxon>Pentapetalae</taxon>
        <taxon>rosids</taxon>
        <taxon>fabids</taxon>
        <taxon>Cucurbitales</taxon>
        <taxon>Cucurbitaceae</taxon>
        <taxon>Cucurbiteae</taxon>
        <taxon>Cucurbita</taxon>
    </lineage>
</organism>
<dbReference type="Proteomes" id="UP000685013">
    <property type="component" value="Chromosome 8"/>
</dbReference>
<dbReference type="EMBL" id="JAGKQH010000008">
    <property type="protein sequence ID" value="KAG6592830.1"/>
    <property type="molecule type" value="Genomic_DNA"/>
</dbReference>
<evidence type="ECO:0000313" key="3">
    <source>
        <dbReference type="EMBL" id="KAG6592830.1"/>
    </source>
</evidence>
<proteinExistence type="predicted"/>
<protein>
    <submittedName>
        <fullName evidence="3">UPF0481 protein</fullName>
    </submittedName>
</protein>
<dbReference type="InterPro" id="IPR004158">
    <property type="entry name" value="DUF247_pln"/>
</dbReference>
<dbReference type="PANTHER" id="PTHR31170:SF18">
    <property type="entry name" value="(WILD MALAYSIAN BANANA) HYPOTHETICAL PROTEIN"/>
    <property type="match status" value="1"/>
</dbReference>
<gene>
    <name evidence="3" type="ORF">SDJN03_12306</name>
</gene>
<comment type="caution">
    <text evidence="3">The sequence shown here is derived from an EMBL/GenBank/DDBJ whole genome shotgun (WGS) entry which is preliminary data.</text>
</comment>